<dbReference type="AlphaFoldDB" id="A0A9W8VC14"/>
<organism evidence="1 2">
    <name type="scientific">Fusarium torreyae</name>
    <dbReference type="NCBI Taxonomy" id="1237075"/>
    <lineage>
        <taxon>Eukaryota</taxon>
        <taxon>Fungi</taxon>
        <taxon>Dikarya</taxon>
        <taxon>Ascomycota</taxon>
        <taxon>Pezizomycotina</taxon>
        <taxon>Sordariomycetes</taxon>
        <taxon>Hypocreomycetidae</taxon>
        <taxon>Hypocreales</taxon>
        <taxon>Nectriaceae</taxon>
        <taxon>Fusarium</taxon>
    </lineage>
</organism>
<evidence type="ECO:0000313" key="2">
    <source>
        <dbReference type="Proteomes" id="UP001152049"/>
    </source>
</evidence>
<name>A0A9W8VC14_9HYPO</name>
<protein>
    <recommendedName>
        <fullName evidence="3">VOC domain-containing protein</fullName>
    </recommendedName>
</protein>
<dbReference type="SUPFAM" id="SSF54593">
    <property type="entry name" value="Glyoxalase/Bleomycin resistance protein/Dihydroxybiphenyl dioxygenase"/>
    <property type="match status" value="1"/>
</dbReference>
<dbReference type="InterPro" id="IPR029068">
    <property type="entry name" value="Glyas_Bleomycin-R_OHBP_Dase"/>
</dbReference>
<dbReference type="Gene3D" id="3.10.180.10">
    <property type="entry name" value="2,3-Dihydroxybiphenyl 1,2-Dioxygenase, domain 1"/>
    <property type="match status" value="1"/>
</dbReference>
<evidence type="ECO:0000313" key="1">
    <source>
        <dbReference type="EMBL" id="KAJ4250904.1"/>
    </source>
</evidence>
<sequence>MATGNGVGFEIFEFINPRIKAAKTFEAEYERAGFFHICVTDADPEGLARRFEAEGGRRIGKTVDPSGKGEITCLYLSDPWNNVVEVLDVGFEVMGYPSGEVGG</sequence>
<proteinExistence type="predicted"/>
<dbReference type="Proteomes" id="UP001152049">
    <property type="component" value="Unassembled WGS sequence"/>
</dbReference>
<dbReference type="OrthoDB" id="16820at2759"/>
<gene>
    <name evidence="1" type="ORF">NW762_011554</name>
</gene>
<comment type="caution">
    <text evidence="1">The sequence shown here is derived from an EMBL/GenBank/DDBJ whole genome shotgun (WGS) entry which is preliminary data.</text>
</comment>
<evidence type="ECO:0008006" key="3">
    <source>
        <dbReference type="Google" id="ProtNLM"/>
    </source>
</evidence>
<dbReference type="EMBL" id="JAOQAZ010000029">
    <property type="protein sequence ID" value="KAJ4250904.1"/>
    <property type="molecule type" value="Genomic_DNA"/>
</dbReference>
<keyword evidence="2" id="KW-1185">Reference proteome</keyword>
<accession>A0A9W8VC14</accession>
<reference evidence="1" key="1">
    <citation type="submission" date="2022-09" db="EMBL/GenBank/DDBJ databases">
        <title>Fusarium specimens isolated from Avocado Roots.</title>
        <authorList>
            <person name="Stajich J."/>
            <person name="Roper C."/>
            <person name="Heimlech-Rivalta G."/>
        </authorList>
    </citation>
    <scope>NUCLEOTIDE SEQUENCE</scope>
    <source>
        <strain evidence="1">CF00136</strain>
    </source>
</reference>